<feature type="domain" description="FMN hydroxy acid dehydrogenase" evidence="7">
    <location>
        <begin position="63"/>
        <end position="404"/>
    </location>
</feature>
<feature type="transmembrane region" description="Helical" evidence="6">
    <location>
        <begin position="23"/>
        <end position="42"/>
    </location>
</feature>
<keyword evidence="5" id="KW-0288">FMN</keyword>
<comment type="caution">
    <text evidence="8">The sequence shown here is derived from an EMBL/GenBank/DDBJ whole genome shotgun (WGS) entry which is preliminary data.</text>
</comment>
<feature type="binding site" evidence="5">
    <location>
        <position position="172"/>
    </location>
    <ligand>
        <name>FMN</name>
        <dbReference type="ChEBI" id="CHEBI:58210"/>
    </ligand>
</feature>
<protein>
    <recommendedName>
        <fullName evidence="7">FMN hydroxy acid dehydrogenase domain-containing protein</fullName>
    </recommendedName>
</protein>
<dbReference type="InterPro" id="IPR013785">
    <property type="entry name" value="Aldolase_TIM"/>
</dbReference>
<evidence type="ECO:0000256" key="5">
    <source>
        <dbReference type="PIRSR" id="PIRSR000138-2"/>
    </source>
</evidence>
<feature type="binding site" evidence="5">
    <location>
        <position position="293"/>
    </location>
    <ligand>
        <name>FMN</name>
        <dbReference type="ChEBI" id="CHEBI:58210"/>
    </ligand>
</feature>
<feature type="binding site" evidence="5">
    <location>
        <position position="271"/>
    </location>
    <ligand>
        <name>FMN</name>
        <dbReference type="ChEBI" id="CHEBI:58210"/>
    </ligand>
</feature>
<feature type="binding site" evidence="5">
    <location>
        <begin position="331"/>
        <end position="335"/>
    </location>
    <ligand>
        <name>FMN</name>
        <dbReference type="ChEBI" id="CHEBI:58210"/>
    </ligand>
</feature>
<evidence type="ECO:0000313" key="8">
    <source>
        <dbReference type="EMBL" id="CAE6492109.1"/>
    </source>
</evidence>
<feature type="binding site" evidence="5">
    <location>
        <position position="195"/>
    </location>
    <ligand>
        <name>FMN</name>
        <dbReference type="ChEBI" id="CHEBI:58210"/>
    </ligand>
</feature>
<evidence type="ECO:0000256" key="2">
    <source>
        <dbReference type="ARBA" id="ARBA00023002"/>
    </source>
</evidence>
<dbReference type="GO" id="GO:0016491">
    <property type="term" value="F:oxidoreductase activity"/>
    <property type="evidence" value="ECO:0007669"/>
    <property type="project" value="UniProtKB-KW"/>
</dbReference>
<proteinExistence type="inferred from homology"/>
<dbReference type="PANTHER" id="PTHR10578:SF140">
    <property type="entry name" value="FMN HYDROXY ACID DEHYDROGENASE DOMAIN-CONTAINING PROTEIN"/>
    <property type="match status" value="1"/>
</dbReference>
<feature type="binding site" evidence="5">
    <location>
        <position position="197"/>
    </location>
    <ligand>
        <name>glyoxylate</name>
        <dbReference type="ChEBI" id="CHEBI:36655"/>
    </ligand>
</feature>
<evidence type="ECO:0000313" key="9">
    <source>
        <dbReference type="Proteomes" id="UP000663840"/>
    </source>
</evidence>
<dbReference type="Pfam" id="PF01070">
    <property type="entry name" value="FMN_dh"/>
    <property type="match status" value="2"/>
</dbReference>
<dbReference type="EMBL" id="CAJMWR010004267">
    <property type="protein sequence ID" value="CAE6492109.1"/>
    <property type="molecule type" value="Genomic_DNA"/>
</dbReference>
<dbReference type="Gene3D" id="3.20.20.70">
    <property type="entry name" value="Aldolase class I"/>
    <property type="match status" value="1"/>
</dbReference>
<dbReference type="AlphaFoldDB" id="A0A8H3CQY8"/>
<feature type="active site" description="Proton acceptor" evidence="4">
    <location>
        <position position="295"/>
    </location>
</feature>
<dbReference type="PIRSF" id="PIRSF000138">
    <property type="entry name" value="Al-hdrx_acd_dh"/>
    <property type="match status" value="1"/>
</dbReference>
<keyword evidence="6" id="KW-0472">Membrane</keyword>
<keyword evidence="5" id="KW-0285">Flavoprotein</keyword>
<dbReference type="Proteomes" id="UP000663840">
    <property type="component" value="Unassembled WGS sequence"/>
</dbReference>
<comment type="similarity">
    <text evidence="3">Belongs to the FMN-dependent alpha-hydroxy acid dehydrogenase family.</text>
</comment>
<gene>
    <name evidence="8" type="ORF">RDB_LOCUS149386</name>
</gene>
<dbReference type="GO" id="GO:0010181">
    <property type="term" value="F:FMN binding"/>
    <property type="evidence" value="ECO:0007669"/>
    <property type="project" value="InterPro"/>
</dbReference>
<dbReference type="InterPro" id="IPR000262">
    <property type="entry name" value="FMN-dep_DH"/>
</dbReference>
<comment type="cofactor">
    <cofactor evidence="1">
        <name>FMN</name>
        <dbReference type="ChEBI" id="CHEBI:58210"/>
    </cofactor>
</comment>
<evidence type="ECO:0000256" key="1">
    <source>
        <dbReference type="ARBA" id="ARBA00001917"/>
    </source>
</evidence>
<dbReference type="InterPro" id="IPR037396">
    <property type="entry name" value="FMN_HAD"/>
</dbReference>
<dbReference type="PANTHER" id="PTHR10578">
    <property type="entry name" value="S -2-HYDROXY-ACID OXIDASE-RELATED"/>
    <property type="match status" value="1"/>
</dbReference>
<dbReference type="PROSITE" id="PS51349">
    <property type="entry name" value="FMN_HYDROXY_ACID_DH_2"/>
    <property type="match status" value="1"/>
</dbReference>
<feature type="binding site" evidence="5">
    <location>
        <position position="223"/>
    </location>
    <ligand>
        <name>FMN</name>
        <dbReference type="ChEBI" id="CHEBI:58210"/>
    </ligand>
</feature>
<keyword evidence="6" id="KW-0812">Transmembrane</keyword>
<evidence type="ECO:0000256" key="3">
    <source>
        <dbReference type="ARBA" id="ARBA00024042"/>
    </source>
</evidence>
<dbReference type="InterPro" id="IPR012133">
    <property type="entry name" value="Alpha-hydoxy_acid_DH_FMN"/>
</dbReference>
<dbReference type="SUPFAM" id="SSF51395">
    <property type="entry name" value="FMN-linked oxidoreductases"/>
    <property type="match status" value="1"/>
</dbReference>
<name>A0A8H3CQY8_9AGAM</name>
<evidence type="ECO:0000259" key="7">
    <source>
        <dbReference type="PROSITE" id="PS51349"/>
    </source>
</evidence>
<feature type="binding site" evidence="5">
    <location>
        <begin position="354"/>
        <end position="355"/>
    </location>
    <ligand>
        <name>FMN</name>
        <dbReference type="ChEBI" id="CHEBI:58210"/>
    </ligand>
</feature>
<feature type="binding site" evidence="5">
    <location>
        <position position="298"/>
    </location>
    <ligand>
        <name>glyoxylate</name>
        <dbReference type="ChEBI" id="CHEBI:36655"/>
    </ligand>
</feature>
<sequence>MPVPQAAGSSRVKREEYYRAMYLLRYIAVFALAASVSLAAVIDTEGLPDTGLNTSSWTTGEAPPLKDILNLHDIQLAAKNTLSKTSYAFFRTGALDETTYYSNLNIWKNIKLKSRAFRNVATVNTETTILGHKFAQPFFITSAGLAGLSDPVNGELNFVRSAAKTGILYASSIASNKTTAEIGAAAANNQTLFRQLYPWSNATRLENDIKEIEEAGFKAILLTVDNPTEEGIRTRSRRADGPDSTNTHAQDFDLAALLALQNQTSLPIIPKGISNWQDAALLHTLGFPAIYISNHGGRLIDGQQTAVEVLLDLRKNAPEVLDDGKMEIYADGGVRHGTDVIKLLALGARAVGLGRSPMFANIWGEAGVDKLIDILTTELRTEMKLLGLTSLAQINSTVINSKLLESWIE</sequence>
<organism evidence="8 9">
    <name type="scientific">Rhizoctonia solani</name>
    <dbReference type="NCBI Taxonomy" id="456999"/>
    <lineage>
        <taxon>Eukaryota</taxon>
        <taxon>Fungi</taxon>
        <taxon>Dikarya</taxon>
        <taxon>Basidiomycota</taxon>
        <taxon>Agaricomycotina</taxon>
        <taxon>Agaricomycetes</taxon>
        <taxon>Cantharellales</taxon>
        <taxon>Ceratobasidiaceae</taxon>
        <taxon>Rhizoctonia</taxon>
    </lineage>
</organism>
<accession>A0A8H3CQY8</accession>
<keyword evidence="6" id="KW-1133">Transmembrane helix</keyword>
<reference evidence="8" key="1">
    <citation type="submission" date="2021-01" db="EMBL/GenBank/DDBJ databases">
        <authorList>
            <person name="Kaushik A."/>
        </authorList>
    </citation>
    <scope>NUCLEOTIDE SEQUENCE</scope>
    <source>
        <strain evidence="8">AG1-1A</strain>
    </source>
</reference>
<feature type="binding site" evidence="5">
    <location>
        <position position="233"/>
    </location>
    <ligand>
        <name>glyoxylate</name>
        <dbReference type="ChEBI" id="CHEBI:36655"/>
    </ligand>
</feature>
<feature type="binding site" evidence="5">
    <location>
        <position position="295"/>
    </location>
    <ligand>
        <name>glyoxylate</name>
        <dbReference type="ChEBI" id="CHEBI:36655"/>
    </ligand>
</feature>
<keyword evidence="2" id="KW-0560">Oxidoreductase</keyword>
<evidence type="ECO:0000256" key="4">
    <source>
        <dbReference type="PIRSR" id="PIRSR000138-1"/>
    </source>
</evidence>
<evidence type="ECO:0000256" key="6">
    <source>
        <dbReference type="SAM" id="Phobius"/>
    </source>
</evidence>